<name>A0A855XWT7_9BACL</name>
<sequence>MLKKNYGRIVFVCLIIALLILCISQYHTKEIYKSALTSKLIADISELRSAISSNHNVYGEILRSGKVSKSQANYLMGNNDEIRRIVGDYSALAVHLGKMKEGFQYVDTPQNALKLTLYFKDLQDAGKEDFLDPNSKVIIEKALDLNSKWSGTISSRQITSIADDSWIKLLVDFEKDTHIFLEENKIENIEEFWLKRREIK</sequence>
<dbReference type="AlphaFoldDB" id="A0A855XWT7"/>
<organism evidence="1 3">
    <name type="scientific">Paenibacillus pabuli</name>
    <dbReference type="NCBI Taxonomy" id="1472"/>
    <lineage>
        <taxon>Bacteria</taxon>
        <taxon>Bacillati</taxon>
        <taxon>Bacillota</taxon>
        <taxon>Bacilli</taxon>
        <taxon>Bacillales</taxon>
        <taxon>Paenibacillaceae</taxon>
        <taxon>Paenibacillus</taxon>
    </lineage>
</organism>
<dbReference type="Proteomes" id="UP000247078">
    <property type="component" value="Unassembled WGS sequence"/>
</dbReference>
<comment type="caution">
    <text evidence="1">The sequence shown here is derived from an EMBL/GenBank/DDBJ whole genome shotgun (WGS) entry which is preliminary data.</text>
</comment>
<proteinExistence type="predicted"/>
<protein>
    <submittedName>
        <fullName evidence="1">Uncharacterized protein</fullName>
    </submittedName>
</protein>
<dbReference type="OrthoDB" id="2654657at2"/>
<dbReference type="EMBL" id="QGTZ01000004">
    <property type="protein sequence ID" value="PWW42213.1"/>
    <property type="molecule type" value="Genomic_DNA"/>
</dbReference>
<reference evidence="1 3" key="1">
    <citation type="submission" date="2018-05" db="EMBL/GenBank/DDBJ databases">
        <title>Freshwater and sediment microbial communities from various areas in North America, analyzing microbe dynamics in response to fracking.</title>
        <authorList>
            <person name="Lamendella R."/>
        </authorList>
    </citation>
    <scope>NUCLEOTIDE SEQUENCE [LARGE SCALE GENOMIC DNA]</scope>
    <source>
        <strain evidence="1 3">DB-3</strain>
        <strain evidence="2 4">NG-13</strain>
    </source>
</reference>
<dbReference type="RefSeq" id="WP_109999243.1">
    <property type="nucleotide sequence ID" value="NZ_QGTZ01000004.1"/>
</dbReference>
<keyword evidence="4" id="KW-1185">Reference proteome</keyword>
<dbReference type="EMBL" id="QLLI01000007">
    <property type="protein sequence ID" value="RAI94636.1"/>
    <property type="molecule type" value="Genomic_DNA"/>
</dbReference>
<evidence type="ECO:0000313" key="2">
    <source>
        <dbReference type="EMBL" id="RAI94636.1"/>
    </source>
</evidence>
<evidence type="ECO:0000313" key="3">
    <source>
        <dbReference type="Proteomes" id="UP000247078"/>
    </source>
</evidence>
<gene>
    <name evidence="2" type="ORF">DET54_107173</name>
    <name evidence="1" type="ORF">DET56_104270</name>
</gene>
<evidence type="ECO:0000313" key="1">
    <source>
        <dbReference type="EMBL" id="PWW42213.1"/>
    </source>
</evidence>
<dbReference type="Proteomes" id="UP000248827">
    <property type="component" value="Unassembled WGS sequence"/>
</dbReference>
<accession>A0A855XWT7</accession>
<evidence type="ECO:0000313" key="4">
    <source>
        <dbReference type="Proteomes" id="UP000248827"/>
    </source>
</evidence>